<name>A0AAX1NDL7_9BACT</name>
<evidence type="ECO:0000313" key="1">
    <source>
        <dbReference type="EMBL" id="QWG04556.1"/>
    </source>
</evidence>
<evidence type="ECO:0000313" key="2">
    <source>
        <dbReference type="Proteomes" id="UP000678679"/>
    </source>
</evidence>
<gene>
    <name evidence="1" type="ORF">KMW28_27040</name>
</gene>
<organism evidence="1 2">
    <name type="scientific">Flammeovirga yaeyamensis</name>
    <dbReference type="NCBI Taxonomy" id="367791"/>
    <lineage>
        <taxon>Bacteria</taxon>
        <taxon>Pseudomonadati</taxon>
        <taxon>Bacteroidota</taxon>
        <taxon>Cytophagia</taxon>
        <taxon>Cytophagales</taxon>
        <taxon>Flammeovirgaceae</taxon>
        <taxon>Flammeovirga</taxon>
    </lineage>
</organism>
<dbReference type="KEGG" id="fya:KMW28_27040"/>
<reference evidence="1 2" key="1">
    <citation type="submission" date="2021-05" db="EMBL/GenBank/DDBJ databases">
        <title>Comparative genomic studies on the polysaccharide-degrading batcterial strains of the Flammeovirga genus.</title>
        <authorList>
            <person name="Zewei F."/>
            <person name="Zheng Z."/>
            <person name="Yu L."/>
            <person name="Ruyue G."/>
            <person name="Yanhong M."/>
            <person name="Yuanyuan C."/>
            <person name="Jingyan G."/>
            <person name="Wenjun H."/>
        </authorList>
    </citation>
    <scope>NUCLEOTIDE SEQUENCE [LARGE SCALE GENOMIC DNA]</scope>
    <source>
        <strain evidence="1 2">NBRC:100898</strain>
    </source>
</reference>
<sequence length="70" mass="8213">MKLNRVSEGVLVITSSKFNNLKHIQDKLQIAAVTLRHRVKYIRTDYASKVTFKLLEDRKLLDKMVKELVK</sequence>
<dbReference type="Proteomes" id="UP000678679">
    <property type="component" value="Chromosome 2"/>
</dbReference>
<dbReference type="EMBL" id="CP076133">
    <property type="protein sequence ID" value="QWG04556.1"/>
    <property type="molecule type" value="Genomic_DNA"/>
</dbReference>
<dbReference type="RefSeq" id="WP_169665448.1">
    <property type="nucleotide sequence ID" value="NZ_CP076133.1"/>
</dbReference>
<dbReference type="AlphaFoldDB" id="A0AAX1NDL7"/>
<proteinExistence type="predicted"/>
<protein>
    <submittedName>
        <fullName evidence="1">Uncharacterized protein</fullName>
    </submittedName>
</protein>
<accession>A0AAX1NDL7</accession>
<keyword evidence="2" id="KW-1185">Reference proteome</keyword>